<dbReference type="InterPro" id="IPR027417">
    <property type="entry name" value="P-loop_NTPase"/>
</dbReference>
<dbReference type="Gene3D" id="3.40.50.300">
    <property type="entry name" value="P-loop containing nucleotide triphosphate hydrolases"/>
    <property type="match status" value="1"/>
</dbReference>
<accession>A0AAN6ZYA9</accession>
<reference evidence="4" key="2">
    <citation type="submission" date="2023-05" db="EMBL/GenBank/DDBJ databases">
        <authorList>
            <consortium name="Lawrence Berkeley National Laboratory"/>
            <person name="Steindorff A."/>
            <person name="Hensen N."/>
            <person name="Bonometti L."/>
            <person name="Westerberg I."/>
            <person name="Brannstrom I.O."/>
            <person name="Guillou S."/>
            <person name="Cros-Aarteil S."/>
            <person name="Calhoun S."/>
            <person name="Haridas S."/>
            <person name="Kuo A."/>
            <person name="Mondo S."/>
            <person name="Pangilinan J."/>
            <person name="Riley R."/>
            <person name="Labutti K."/>
            <person name="Andreopoulos B."/>
            <person name="Lipzen A."/>
            <person name="Chen C."/>
            <person name="Yanf M."/>
            <person name="Daum C."/>
            <person name="Ng V."/>
            <person name="Clum A."/>
            <person name="Ohm R."/>
            <person name="Martin F."/>
            <person name="Silar P."/>
            <person name="Natvig D."/>
            <person name="Lalanne C."/>
            <person name="Gautier V."/>
            <person name="Ament-Velasquez S.L."/>
            <person name="Kruys A."/>
            <person name="Hutchinson M.I."/>
            <person name="Powell A.J."/>
            <person name="Barry K."/>
            <person name="Miller A.N."/>
            <person name="Grigoriev I.V."/>
            <person name="Debuchy R."/>
            <person name="Gladieux P."/>
            <person name="Thoren M.H."/>
            <person name="Johannesson H."/>
        </authorList>
    </citation>
    <scope>NUCLEOTIDE SEQUENCE</scope>
    <source>
        <strain evidence="4">CBS 538.74</strain>
    </source>
</reference>
<dbReference type="FunFam" id="3.90.1150.10:FF:000080">
    <property type="entry name" value="Bifunctional dethiobiotin synthetase/adenosylmethionine-8-amino-7-oxononanoate aminotransferase"/>
    <property type="match status" value="1"/>
</dbReference>
<dbReference type="Pfam" id="PF13500">
    <property type="entry name" value="AAA_26"/>
    <property type="match status" value="1"/>
</dbReference>
<comment type="subcellular location">
    <subcellularLocation>
        <location evidence="1">Mitochondrion</location>
    </subcellularLocation>
</comment>
<dbReference type="SUPFAM" id="SSF52540">
    <property type="entry name" value="P-loop containing nucleoside triphosphate hydrolases"/>
    <property type="match status" value="1"/>
</dbReference>
<reference evidence="4" key="1">
    <citation type="journal article" date="2023" name="Mol. Phylogenet. Evol.">
        <title>Genome-scale phylogeny and comparative genomics of the fungal order Sordariales.</title>
        <authorList>
            <person name="Hensen N."/>
            <person name="Bonometti L."/>
            <person name="Westerberg I."/>
            <person name="Brannstrom I.O."/>
            <person name="Guillou S."/>
            <person name="Cros-Aarteil S."/>
            <person name="Calhoun S."/>
            <person name="Haridas S."/>
            <person name="Kuo A."/>
            <person name="Mondo S."/>
            <person name="Pangilinan J."/>
            <person name="Riley R."/>
            <person name="LaButti K."/>
            <person name="Andreopoulos B."/>
            <person name="Lipzen A."/>
            <person name="Chen C."/>
            <person name="Yan M."/>
            <person name="Daum C."/>
            <person name="Ng V."/>
            <person name="Clum A."/>
            <person name="Steindorff A."/>
            <person name="Ohm R.A."/>
            <person name="Martin F."/>
            <person name="Silar P."/>
            <person name="Natvig D.O."/>
            <person name="Lalanne C."/>
            <person name="Gautier V."/>
            <person name="Ament-Velasquez S.L."/>
            <person name="Kruys A."/>
            <person name="Hutchinson M.I."/>
            <person name="Powell A.J."/>
            <person name="Barry K."/>
            <person name="Miller A.N."/>
            <person name="Grigoriev I.V."/>
            <person name="Debuchy R."/>
            <person name="Gladieux P."/>
            <person name="Hiltunen Thoren M."/>
            <person name="Johannesson H."/>
        </authorList>
    </citation>
    <scope>NUCLEOTIDE SEQUENCE</scope>
    <source>
        <strain evidence="4">CBS 538.74</strain>
    </source>
</reference>
<keyword evidence="5" id="KW-1185">Reference proteome</keyword>
<dbReference type="AlphaFoldDB" id="A0AAN6ZYA9"/>
<evidence type="ECO:0000313" key="4">
    <source>
        <dbReference type="EMBL" id="KAK4154688.1"/>
    </source>
</evidence>
<dbReference type="HAMAP" id="MF_00336">
    <property type="entry name" value="BioD"/>
    <property type="match status" value="1"/>
</dbReference>
<evidence type="ECO:0000313" key="5">
    <source>
        <dbReference type="Proteomes" id="UP001302745"/>
    </source>
</evidence>
<dbReference type="EMBL" id="MU856905">
    <property type="protein sequence ID" value="KAK4154688.1"/>
    <property type="molecule type" value="Genomic_DNA"/>
</dbReference>
<dbReference type="InterPro" id="IPR005814">
    <property type="entry name" value="Aminotrans_3"/>
</dbReference>
<dbReference type="GO" id="GO:0009102">
    <property type="term" value="P:biotin biosynthetic process"/>
    <property type="evidence" value="ECO:0007669"/>
    <property type="project" value="InterPro"/>
</dbReference>
<evidence type="ECO:0000256" key="3">
    <source>
        <dbReference type="ARBA" id="ARBA00022679"/>
    </source>
</evidence>
<keyword evidence="2" id="KW-0032">Aminotransferase</keyword>
<dbReference type="PANTHER" id="PTHR42684">
    <property type="entry name" value="ADENOSYLMETHIONINE-8-AMINO-7-OXONONANOATE AMINOTRANSFERASE"/>
    <property type="match status" value="1"/>
</dbReference>
<protein>
    <submittedName>
        <fullName evidence="4">Pyridoxal phosphate-dependent transferase</fullName>
    </submittedName>
</protein>
<dbReference type="PROSITE" id="PS00600">
    <property type="entry name" value="AA_TRANSFER_CLASS_3"/>
    <property type="match status" value="1"/>
</dbReference>
<dbReference type="InterPro" id="IPR015421">
    <property type="entry name" value="PyrdxlP-dep_Trfase_major"/>
</dbReference>
<proteinExistence type="inferred from homology"/>
<dbReference type="SUPFAM" id="SSF53383">
    <property type="entry name" value="PLP-dependent transferases"/>
    <property type="match status" value="1"/>
</dbReference>
<keyword evidence="3 4" id="KW-0808">Transferase</keyword>
<dbReference type="GO" id="GO:0005524">
    <property type="term" value="F:ATP binding"/>
    <property type="evidence" value="ECO:0007669"/>
    <property type="project" value="InterPro"/>
</dbReference>
<evidence type="ECO:0000256" key="2">
    <source>
        <dbReference type="ARBA" id="ARBA00022576"/>
    </source>
</evidence>
<dbReference type="InterPro" id="IPR049704">
    <property type="entry name" value="Aminotrans_3_PPA_site"/>
</dbReference>
<dbReference type="GO" id="GO:0004141">
    <property type="term" value="F:dethiobiotin synthase activity"/>
    <property type="evidence" value="ECO:0007669"/>
    <property type="project" value="InterPro"/>
</dbReference>
<comment type="caution">
    <text evidence="4">The sequence shown here is derived from an EMBL/GenBank/DDBJ whole genome shotgun (WGS) entry which is preliminary data.</text>
</comment>
<dbReference type="CDD" id="cd03109">
    <property type="entry name" value="DTBS"/>
    <property type="match status" value="1"/>
</dbReference>
<name>A0AAN6ZYA9_9PEZI</name>
<dbReference type="PANTHER" id="PTHR42684:SF3">
    <property type="entry name" value="ADENOSYLMETHIONINE-8-AMINO-7-OXONONANOATE AMINOTRANSFERASE"/>
    <property type="match status" value="1"/>
</dbReference>
<dbReference type="Gene3D" id="3.40.640.10">
    <property type="entry name" value="Type I PLP-dependent aspartate aminotransferase-like (Major domain)"/>
    <property type="match status" value="1"/>
</dbReference>
<dbReference type="GO" id="GO:0004015">
    <property type="term" value="F:adenosylmethionine-8-amino-7-oxononanoate transaminase activity"/>
    <property type="evidence" value="ECO:0007669"/>
    <property type="project" value="TreeGrafter"/>
</dbReference>
<gene>
    <name evidence="4" type="ORF">C8A00DRAFT_42568</name>
</gene>
<dbReference type="GO" id="GO:0030170">
    <property type="term" value="F:pyridoxal phosphate binding"/>
    <property type="evidence" value="ECO:0007669"/>
    <property type="project" value="InterPro"/>
</dbReference>
<dbReference type="GO" id="GO:0005739">
    <property type="term" value="C:mitochondrion"/>
    <property type="evidence" value="ECO:0007669"/>
    <property type="project" value="UniProtKB-SubCell"/>
</dbReference>
<organism evidence="4 5">
    <name type="scientific">Chaetomidium leptoderma</name>
    <dbReference type="NCBI Taxonomy" id="669021"/>
    <lineage>
        <taxon>Eukaryota</taxon>
        <taxon>Fungi</taxon>
        <taxon>Dikarya</taxon>
        <taxon>Ascomycota</taxon>
        <taxon>Pezizomycotina</taxon>
        <taxon>Sordariomycetes</taxon>
        <taxon>Sordariomycetidae</taxon>
        <taxon>Sordariales</taxon>
        <taxon>Chaetomiaceae</taxon>
        <taxon>Chaetomidium</taxon>
    </lineage>
</organism>
<sequence length="820" mass="89480">MPLILPPARSLLWRSLRAYQVYGANTDVGKTVVTTILCKAAHRRWRNEDTVFLKPVSTGPADDADDRHIQKFGPEIATKTLFQYDLAVSPHIAAPASNKPVPSDETLLAEISIFAARQASRGPGWLFVETAGGVHSPSPSGSTQADLYMPLRLPVLLVGDSKLGGISQTISAFESLKIRGYDVEMVLLFQEADYQNHLYLGDYFGQRHGIPVRTVPEPPKRPDDQGSDVLAMSRYYNNSSQSAELHDMLGYLDDRHTDRISRLESMSSKASKKIWYPFTQQKHLTPDKIAVIDSARGDYFQTLVTTTPAVQDPAASTTTTSPNNKALLRPSFDGSASWWTQGLGHGNPNLVLAAAYAAGRYGHVMFAEAVHEPALALAETLLARMGNPRLTRTFFSDNGSTGTEVAVKMALRAARLRYGWDASEPLGVLGLQGSYHGDTIGAMDCSPPCVFNEKVEWYEGKGFWFDYPVVEYSGGTWMVRDPVTGRGRYSYPSLSAIFDLESRASSEEAQMYEHQIRTTLVRLAEQGRKFGALIIEPVVLGAGGMLLVDPLFQNTLVKVVRQNPQLFSKATARTNTPAEDDRAWTGLPVVFDEVFTGLYRLGRFSAASFLGVDADISVHAKLLTGGLVPLSVTLASESIFQAFESDDKSDALLHGHSYTAHPVGCQVALESLKEMQGIEARGDWDWAREAHKQSEGTPKDAAAWSVWSPELIDWVGRLPSSCVAGVWALGTVLAIRMASADGTQGYKGGAARGVQATLLEGHSHEGDSDWANVPQWNVHTRVLGNTLYIMAGLKSTQGSIKGVESQLHTALLKAKNESHA</sequence>
<dbReference type="GO" id="GO:0000287">
    <property type="term" value="F:magnesium ion binding"/>
    <property type="evidence" value="ECO:0007669"/>
    <property type="project" value="InterPro"/>
</dbReference>
<dbReference type="InterPro" id="IPR004472">
    <property type="entry name" value="DTB_synth_BioD"/>
</dbReference>
<dbReference type="InterPro" id="IPR015424">
    <property type="entry name" value="PyrdxlP-dep_Trfase"/>
</dbReference>
<evidence type="ECO:0000256" key="1">
    <source>
        <dbReference type="ARBA" id="ARBA00004173"/>
    </source>
</evidence>
<dbReference type="Pfam" id="PF00202">
    <property type="entry name" value="Aminotran_3"/>
    <property type="match status" value="2"/>
</dbReference>
<dbReference type="Proteomes" id="UP001302745">
    <property type="component" value="Unassembled WGS sequence"/>
</dbReference>